<reference evidence="4 5" key="1">
    <citation type="submission" date="2018-09" db="EMBL/GenBank/DDBJ databases">
        <title>A high-quality reference genome of wild soybean provides a powerful tool to mine soybean genomes.</title>
        <authorList>
            <person name="Xie M."/>
            <person name="Chung C.Y.L."/>
            <person name="Li M.-W."/>
            <person name="Wong F.-L."/>
            <person name="Chan T.-F."/>
            <person name="Lam H.-M."/>
        </authorList>
    </citation>
    <scope>NUCLEOTIDE SEQUENCE [LARGE SCALE GENOMIC DNA]</scope>
    <source>
        <strain evidence="5">cv. W05</strain>
        <tissue evidence="4">Hypocotyl of etiolated seedlings</tissue>
    </source>
</reference>
<dbReference type="Gene3D" id="3.30.70.100">
    <property type="match status" value="1"/>
</dbReference>
<name>A0A445JV91_GLYSO</name>
<feature type="compositionally biased region" description="Polar residues" evidence="2">
    <location>
        <begin position="7"/>
        <end position="25"/>
    </location>
</feature>
<dbReference type="PANTHER" id="PTHR33178">
    <property type="match status" value="1"/>
</dbReference>
<accession>A0A445JV91</accession>
<dbReference type="SUPFAM" id="SSF54909">
    <property type="entry name" value="Dimeric alpha+beta barrel"/>
    <property type="match status" value="1"/>
</dbReference>
<evidence type="ECO:0000313" key="4">
    <source>
        <dbReference type="EMBL" id="RZC02403.1"/>
    </source>
</evidence>
<feature type="region of interest" description="Disordered" evidence="2">
    <location>
        <begin position="1"/>
        <end position="41"/>
    </location>
</feature>
<protein>
    <submittedName>
        <fullName evidence="4">Stress-response A/B barrel domain-containing protein</fullName>
    </submittedName>
</protein>
<dbReference type="EMBL" id="QZWG01000007">
    <property type="protein sequence ID" value="RZC02403.1"/>
    <property type="molecule type" value="Genomic_DNA"/>
</dbReference>
<dbReference type="InterPro" id="IPR044662">
    <property type="entry name" value="HS1/DABB1-like"/>
</dbReference>
<dbReference type="Pfam" id="PF07876">
    <property type="entry name" value="Dabb"/>
    <property type="match status" value="1"/>
</dbReference>
<sequence length="147" mass="16342">MEGSCKSKINNTKNDTNLMSNSSNKDMAGGLTEIGDGRNQPSTSEATNAYYVVGLMGLAYGHTHLLTRPMESIKFQQIWKGRGKDIESHDMLRQGFTHVFLMAFNGKDEFNAFQTHPYDLEFTGVFSPAIKKIVVMDFPSNLVKALA</sequence>
<comment type="subunit">
    <text evidence="1">Homodimer.</text>
</comment>
<gene>
    <name evidence="4" type="ORF">D0Y65_017510</name>
</gene>
<dbReference type="Proteomes" id="UP000289340">
    <property type="component" value="Chromosome 7"/>
</dbReference>
<dbReference type="PANTHER" id="PTHR33178:SF4">
    <property type="entry name" value="EXPRESSED PROTEIN"/>
    <property type="match status" value="1"/>
</dbReference>
<dbReference type="InterPro" id="IPR011008">
    <property type="entry name" value="Dimeric_a/b-barrel"/>
</dbReference>
<evidence type="ECO:0000256" key="1">
    <source>
        <dbReference type="ARBA" id="ARBA00011738"/>
    </source>
</evidence>
<dbReference type="PROSITE" id="PS51502">
    <property type="entry name" value="S_R_A_B_BARREL"/>
    <property type="match status" value="1"/>
</dbReference>
<evidence type="ECO:0000259" key="3">
    <source>
        <dbReference type="PROSITE" id="PS51502"/>
    </source>
</evidence>
<dbReference type="InterPro" id="IPR040720">
    <property type="entry name" value="GH81_C"/>
</dbReference>
<evidence type="ECO:0000256" key="2">
    <source>
        <dbReference type="SAM" id="MobiDB-lite"/>
    </source>
</evidence>
<proteinExistence type="predicted"/>
<organism evidence="4 5">
    <name type="scientific">Glycine soja</name>
    <name type="common">Wild soybean</name>
    <dbReference type="NCBI Taxonomy" id="3848"/>
    <lineage>
        <taxon>Eukaryota</taxon>
        <taxon>Viridiplantae</taxon>
        <taxon>Streptophyta</taxon>
        <taxon>Embryophyta</taxon>
        <taxon>Tracheophyta</taxon>
        <taxon>Spermatophyta</taxon>
        <taxon>Magnoliopsida</taxon>
        <taxon>eudicotyledons</taxon>
        <taxon>Gunneridae</taxon>
        <taxon>Pentapetalae</taxon>
        <taxon>rosids</taxon>
        <taxon>fabids</taxon>
        <taxon>Fabales</taxon>
        <taxon>Fabaceae</taxon>
        <taxon>Papilionoideae</taxon>
        <taxon>50 kb inversion clade</taxon>
        <taxon>NPAAA clade</taxon>
        <taxon>indigoferoid/millettioid clade</taxon>
        <taxon>Phaseoleae</taxon>
        <taxon>Glycine</taxon>
        <taxon>Glycine subgen. Soja</taxon>
    </lineage>
</organism>
<dbReference type="InterPro" id="IPR013097">
    <property type="entry name" value="Dabb"/>
</dbReference>
<feature type="domain" description="Stress-response A/B barrel" evidence="3">
    <location>
        <begin position="1"/>
        <end position="138"/>
    </location>
</feature>
<dbReference type="Pfam" id="PF17652">
    <property type="entry name" value="Glyco_hydro81C"/>
    <property type="match status" value="1"/>
</dbReference>
<dbReference type="AlphaFoldDB" id="A0A445JV91"/>
<keyword evidence="5" id="KW-1185">Reference proteome</keyword>
<comment type="caution">
    <text evidence="4">The sequence shown here is derived from an EMBL/GenBank/DDBJ whole genome shotgun (WGS) entry which is preliminary data.</text>
</comment>
<evidence type="ECO:0000313" key="5">
    <source>
        <dbReference type="Proteomes" id="UP000289340"/>
    </source>
</evidence>